<dbReference type="SUPFAM" id="SSF51905">
    <property type="entry name" value="FAD/NAD(P)-binding domain"/>
    <property type="match status" value="1"/>
</dbReference>
<accession>A0A193C2X4</accession>
<sequence length="530" mass="57708">MERFEAVVAGAGPVGLSTALFLADRGVRVLVVDARDPFDRPPRAGTSMRTLELFRGIGLGPTLDRVGWEGPPPLRSIVKDSATGTVLHRSAPPPRYAERLDTCGPTDPRLVMTQYEVQRFTWEELRRRGGQVRFGTELTGFTADSEAVRVELADVGTGREHQVTGDYLIGTDGARSRVRELLGVDLPDRRVDGRLNTAFFRADLRKLLPESATHACFIRNEQIYCTLFAKGAAGDRWSSHLMDYPGKPAGLARLSPERTLSLLRAAIGDDTVPIDLIECNAWEAAAGIASALRRGRVFLAGDAAHVQSSAGGLGMNTGIQDGHNLAWKLAAVLRGQADEALLDSYEPERRAAAEASLALSRRLLRGYQAHQDPEQLYAQAAADYLRGMMFYRYDSRAVLTDDAEPPDVLDDRAAPGHRLPHRWLTDGGRRLSTLDLLGPQWTLMTGDGGTGWLTVGTEELRVRRITAAMADGDRAAFARMAGTGPDGALLVRPDGFVAWRSHGLPADPDRAVRSALRTLLGYTADRARAS</sequence>
<dbReference type="InterPro" id="IPR036188">
    <property type="entry name" value="FAD/NAD-bd_sf"/>
</dbReference>
<dbReference type="GO" id="GO:0016709">
    <property type="term" value="F:oxidoreductase activity, acting on paired donors, with incorporation or reduction of molecular oxygen, NAD(P)H as one donor, and incorporation of one atom of oxygen"/>
    <property type="evidence" value="ECO:0007669"/>
    <property type="project" value="UniProtKB-ARBA"/>
</dbReference>
<proteinExistence type="predicted"/>
<name>A0A193C2X4_AMYOR</name>
<evidence type="ECO:0000256" key="3">
    <source>
        <dbReference type="ARBA" id="ARBA00022827"/>
    </source>
</evidence>
<dbReference type="KEGG" id="aori:SD37_26290"/>
<comment type="cofactor">
    <cofactor evidence="1">
        <name>FAD</name>
        <dbReference type="ChEBI" id="CHEBI:57692"/>
    </cofactor>
</comment>
<dbReference type="InterPro" id="IPR050641">
    <property type="entry name" value="RIFMO-like"/>
</dbReference>
<keyword evidence="3" id="KW-0274">FAD</keyword>
<dbReference type="eggNOG" id="COG0654">
    <property type="taxonomic scope" value="Bacteria"/>
</dbReference>
<dbReference type="PANTHER" id="PTHR43004:SF19">
    <property type="entry name" value="BINDING MONOOXYGENASE, PUTATIVE (JCVI)-RELATED"/>
    <property type="match status" value="1"/>
</dbReference>
<dbReference type="RefSeq" id="WP_044849820.1">
    <property type="nucleotide sequence ID" value="NZ_CP016174.1"/>
</dbReference>
<dbReference type="Proteomes" id="UP000093695">
    <property type="component" value="Chromosome"/>
</dbReference>
<evidence type="ECO:0000256" key="1">
    <source>
        <dbReference type="ARBA" id="ARBA00001974"/>
    </source>
</evidence>
<protein>
    <submittedName>
        <fullName evidence="5">FAD-binding monooxygenase</fullName>
    </submittedName>
</protein>
<dbReference type="Gene3D" id="3.50.50.60">
    <property type="entry name" value="FAD/NAD(P)-binding domain"/>
    <property type="match status" value="1"/>
</dbReference>
<dbReference type="Gene3D" id="3.30.9.10">
    <property type="entry name" value="D-Amino Acid Oxidase, subunit A, domain 2"/>
    <property type="match status" value="1"/>
</dbReference>
<dbReference type="Gene3D" id="3.40.30.120">
    <property type="match status" value="1"/>
</dbReference>
<feature type="domain" description="FAD-binding" evidence="4">
    <location>
        <begin position="5"/>
        <end position="357"/>
    </location>
</feature>
<evidence type="ECO:0000259" key="4">
    <source>
        <dbReference type="Pfam" id="PF01494"/>
    </source>
</evidence>
<dbReference type="PRINTS" id="PR00420">
    <property type="entry name" value="RNGMNOXGNASE"/>
</dbReference>
<dbReference type="STRING" id="31958.SD37_26290"/>
<dbReference type="AlphaFoldDB" id="A0A193C2X4"/>
<keyword evidence="5" id="KW-0560">Oxidoreductase</keyword>
<dbReference type="GO" id="GO:0071949">
    <property type="term" value="F:FAD binding"/>
    <property type="evidence" value="ECO:0007669"/>
    <property type="project" value="InterPro"/>
</dbReference>
<evidence type="ECO:0000256" key="2">
    <source>
        <dbReference type="ARBA" id="ARBA00022630"/>
    </source>
</evidence>
<organism evidence="5 6">
    <name type="scientific">Amycolatopsis orientalis</name>
    <name type="common">Nocardia orientalis</name>
    <dbReference type="NCBI Taxonomy" id="31958"/>
    <lineage>
        <taxon>Bacteria</taxon>
        <taxon>Bacillati</taxon>
        <taxon>Actinomycetota</taxon>
        <taxon>Actinomycetes</taxon>
        <taxon>Pseudonocardiales</taxon>
        <taxon>Pseudonocardiaceae</taxon>
        <taxon>Amycolatopsis</taxon>
    </lineage>
</organism>
<dbReference type="InterPro" id="IPR002938">
    <property type="entry name" value="FAD-bd"/>
</dbReference>
<keyword evidence="2" id="KW-0285">Flavoprotein</keyword>
<keyword evidence="6" id="KW-1185">Reference proteome</keyword>
<evidence type="ECO:0000313" key="5">
    <source>
        <dbReference type="EMBL" id="ANN18784.1"/>
    </source>
</evidence>
<dbReference type="EMBL" id="CP016174">
    <property type="protein sequence ID" value="ANN18784.1"/>
    <property type="molecule type" value="Genomic_DNA"/>
</dbReference>
<dbReference type="Pfam" id="PF21274">
    <property type="entry name" value="Rng_hyd_C"/>
    <property type="match status" value="1"/>
</dbReference>
<reference evidence="5 6" key="1">
    <citation type="journal article" date="2015" name="Genome Announc.">
        <title>Draft Genome Sequence of Norvancomycin-Producing Strain Amycolatopsis orientalis CPCC200066.</title>
        <authorList>
            <person name="Lei X."/>
            <person name="Yuan F."/>
            <person name="Shi Y."/>
            <person name="Li X."/>
            <person name="Wang L."/>
            <person name="Hong B."/>
        </authorList>
    </citation>
    <scope>NUCLEOTIDE SEQUENCE [LARGE SCALE GENOMIC DNA]</scope>
    <source>
        <strain evidence="5 6">B-37</strain>
    </source>
</reference>
<evidence type="ECO:0000313" key="6">
    <source>
        <dbReference type="Proteomes" id="UP000093695"/>
    </source>
</evidence>
<gene>
    <name evidence="5" type="ORF">SD37_26290</name>
</gene>
<dbReference type="Pfam" id="PF01494">
    <property type="entry name" value="FAD_binding_3"/>
    <property type="match status" value="1"/>
</dbReference>
<keyword evidence="5" id="KW-0503">Monooxygenase</keyword>
<dbReference type="PANTHER" id="PTHR43004">
    <property type="entry name" value="TRK SYSTEM POTASSIUM UPTAKE PROTEIN"/>
    <property type="match status" value="1"/>
</dbReference>